<organism evidence="9 10">
    <name type="scientific">Ditylenchus dipsaci</name>
    <dbReference type="NCBI Taxonomy" id="166011"/>
    <lineage>
        <taxon>Eukaryota</taxon>
        <taxon>Metazoa</taxon>
        <taxon>Ecdysozoa</taxon>
        <taxon>Nematoda</taxon>
        <taxon>Chromadorea</taxon>
        <taxon>Rhabditida</taxon>
        <taxon>Tylenchina</taxon>
        <taxon>Tylenchomorpha</taxon>
        <taxon>Sphaerularioidea</taxon>
        <taxon>Anguinidae</taxon>
        <taxon>Anguininae</taxon>
        <taxon>Ditylenchus</taxon>
    </lineage>
</organism>
<dbReference type="Pfam" id="PF08241">
    <property type="entry name" value="Methyltransf_11"/>
    <property type="match status" value="1"/>
</dbReference>
<reference evidence="10" key="1">
    <citation type="submission" date="2022-11" db="UniProtKB">
        <authorList>
            <consortium name="WormBaseParasite"/>
        </authorList>
    </citation>
    <scope>IDENTIFICATION</scope>
</reference>
<evidence type="ECO:0000256" key="7">
    <source>
        <dbReference type="ARBA" id="ARBA00047841"/>
    </source>
</evidence>
<keyword evidence="4" id="KW-0808">Transferase</keyword>
<dbReference type="Proteomes" id="UP000887574">
    <property type="component" value="Unplaced"/>
</dbReference>
<evidence type="ECO:0000256" key="5">
    <source>
        <dbReference type="ARBA" id="ARBA00035674"/>
    </source>
</evidence>
<evidence type="ECO:0000256" key="2">
    <source>
        <dbReference type="ARBA" id="ARBA00005189"/>
    </source>
</evidence>
<dbReference type="WBParaSite" id="jg14218">
    <property type="protein sequence ID" value="jg14218"/>
    <property type="gene ID" value="jg14218"/>
</dbReference>
<dbReference type="SUPFAM" id="SSF53335">
    <property type="entry name" value="S-adenosyl-L-methionine-dependent methyltransferases"/>
    <property type="match status" value="1"/>
</dbReference>
<dbReference type="InterPro" id="IPR013216">
    <property type="entry name" value="Methyltransf_11"/>
</dbReference>
<dbReference type="EC" id="2.1.1.103" evidence="5"/>
<evidence type="ECO:0000256" key="6">
    <source>
        <dbReference type="ARBA" id="ARBA00047619"/>
    </source>
</evidence>
<evidence type="ECO:0000259" key="8">
    <source>
        <dbReference type="Pfam" id="PF08241"/>
    </source>
</evidence>
<dbReference type="PANTHER" id="PTHR44307">
    <property type="entry name" value="PHOSPHOETHANOLAMINE METHYLTRANSFERASE"/>
    <property type="match status" value="1"/>
</dbReference>
<dbReference type="AlphaFoldDB" id="A0A915D0X5"/>
<dbReference type="GO" id="GO:0000234">
    <property type="term" value="F:phosphoethanolamine N-methyltransferase activity"/>
    <property type="evidence" value="ECO:0007669"/>
    <property type="project" value="UniProtKB-EC"/>
</dbReference>
<evidence type="ECO:0000256" key="3">
    <source>
        <dbReference type="ARBA" id="ARBA00022603"/>
    </source>
</evidence>
<comment type="pathway">
    <text evidence="1">Phospholipid metabolism; phosphatidylcholine biosynthesis.</text>
</comment>
<evidence type="ECO:0000313" key="9">
    <source>
        <dbReference type="Proteomes" id="UP000887574"/>
    </source>
</evidence>
<evidence type="ECO:0000313" key="10">
    <source>
        <dbReference type="WBParaSite" id="jg14218"/>
    </source>
</evidence>
<proteinExistence type="predicted"/>
<name>A0A915D0X5_9BILA</name>
<evidence type="ECO:0000256" key="4">
    <source>
        <dbReference type="ARBA" id="ARBA00022679"/>
    </source>
</evidence>
<dbReference type="InterPro" id="IPR029063">
    <property type="entry name" value="SAM-dependent_MTases_sf"/>
</dbReference>
<dbReference type="GO" id="GO:0032259">
    <property type="term" value="P:methylation"/>
    <property type="evidence" value="ECO:0007669"/>
    <property type="project" value="UniProtKB-KW"/>
</dbReference>
<protein>
    <recommendedName>
        <fullName evidence="5">phosphoethanolamine N-methyltransferase</fullName>
        <ecNumber evidence="5">2.1.1.103</ecNumber>
    </recommendedName>
</protein>
<dbReference type="PANTHER" id="PTHR44307:SF2">
    <property type="entry name" value="PHOSPHOETHANOLAMINE METHYLTRANSFERASE ISOFORM X1"/>
    <property type="match status" value="1"/>
</dbReference>
<keyword evidence="3" id="KW-0489">Methyltransferase</keyword>
<evidence type="ECO:0000256" key="1">
    <source>
        <dbReference type="ARBA" id="ARBA00004969"/>
    </source>
</evidence>
<feature type="domain" description="Methyltransferase type 11" evidence="8">
    <location>
        <begin position="119"/>
        <end position="195"/>
    </location>
</feature>
<keyword evidence="9" id="KW-1185">Reference proteome</keyword>
<comment type="catalytic activity">
    <reaction evidence="7">
        <text>N-methylethanolamine phosphate + S-adenosyl-L-methionine = N,N-dimethylethanolamine phosphate + S-adenosyl-L-homocysteine + H(+)</text>
        <dbReference type="Rhea" id="RHEA:25321"/>
        <dbReference type="ChEBI" id="CHEBI:15378"/>
        <dbReference type="ChEBI" id="CHEBI:57781"/>
        <dbReference type="ChEBI" id="CHEBI:57856"/>
        <dbReference type="ChEBI" id="CHEBI:58641"/>
        <dbReference type="ChEBI" id="CHEBI:59789"/>
        <dbReference type="EC" id="2.1.1.103"/>
    </reaction>
    <physiologicalReaction direction="left-to-right" evidence="7">
        <dbReference type="Rhea" id="RHEA:25322"/>
    </physiologicalReaction>
</comment>
<comment type="catalytic activity">
    <reaction evidence="6">
        <text>N,N-dimethylethanolamine phosphate + S-adenosyl-L-methionine = phosphocholine + S-adenosyl-L-homocysteine + H(+)</text>
        <dbReference type="Rhea" id="RHEA:25325"/>
        <dbReference type="ChEBI" id="CHEBI:15378"/>
        <dbReference type="ChEBI" id="CHEBI:57856"/>
        <dbReference type="ChEBI" id="CHEBI:58641"/>
        <dbReference type="ChEBI" id="CHEBI:59789"/>
        <dbReference type="ChEBI" id="CHEBI:295975"/>
        <dbReference type="EC" id="2.1.1.103"/>
    </reaction>
    <physiologicalReaction direction="left-to-right" evidence="6">
        <dbReference type="Rhea" id="RHEA:25326"/>
    </physiologicalReaction>
</comment>
<dbReference type="Gene3D" id="3.40.50.150">
    <property type="entry name" value="Vaccinia Virus protein VP39"/>
    <property type="match status" value="1"/>
</dbReference>
<dbReference type="CDD" id="cd02440">
    <property type="entry name" value="AdoMet_MTases"/>
    <property type="match status" value="1"/>
</dbReference>
<comment type="pathway">
    <text evidence="2">Lipid metabolism.</text>
</comment>
<accession>A0A915D0X5</accession>
<sequence>MSAVAREITYALESHPNAPHSDQYSAQLISEVTKFLDVFATSKDDKVLVFNFYGMNQSQCSPSDDDDQLSTFREFLDRTQYTEDNVVIYEWIFGQNFISPGGIDENRRVLNTLKSFNQEFGVHVLGCDLSSNMILHAFERNQRDKDHRVEFRIADAMVYKYEPNSFDVVYSRDCIQHIKDINVLFKNIYDWLKPEEFRQLAEDAGFTNIFTENMTPRFREILMEERQKAIDNKEEFVQKFGKHHFDKLIHSWEDKMQFIKMTTITGCF</sequence>